<keyword evidence="2" id="KW-1185">Reference proteome</keyword>
<dbReference type="RefSeq" id="XP_024506195.1">
    <property type="nucleotide sequence ID" value="XM_024652638.1"/>
</dbReference>
<accession>A0A090LHK3</accession>
<gene>
    <name evidence="1 3 4" type="ORF">SRAE_2000166000</name>
</gene>
<sequence>MNKQKSSIITTANNFKITDCDVKFAIKSLQLLTFSYNDFLFLAITLGRRRLTKIRRRTTQSLSVQILSKREIKKKVIKSFNI</sequence>
<dbReference type="GeneID" id="36379360"/>
<dbReference type="AlphaFoldDB" id="A0A090LHK3"/>
<name>A0A090LHK3_STRRB</name>
<evidence type="ECO:0000313" key="4">
    <source>
        <dbReference type="WormBase" id="SRAE_2000166000"/>
    </source>
</evidence>
<evidence type="ECO:0000313" key="3">
    <source>
        <dbReference type="WBParaSite" id="SRAE_2000166000.1"/>
    </source>
</evidence>
<dbReference type="CTD" id="36379360"/>
<protein>
    <submittedName>
        <fullName evidence="1 3">Uncharacterized protein</fullName>
    </submittedName>
</protein>
<organism evidence="1">
    <name type="scientific">Strongyloides ratti</name>
    <name type="common">Parasitic roundworm</name>
    <dbReference type="NCBI Taxonomy" id="34506"/>
    <lineage>
        <taxon>Eukaryota</taxon>
        <taxon>Metazoa</taxon>
        <taxon>Ecdysozoa</taxon>
        <taxon>Nematoda</taxon>
        <taxon>Chromadorea</taxon>
        <taxon>Rhabditida</taxon>
        <taxon>Tylenchina</taxon>
        <taxon>Panagrolaimomorpha</taxon>
        <taxon>Strongyloidoidea</taxon>
        <taxon>Strongyloididae</taxon>
        <taxon>Strongyloides</taxon>
    </lineage>
</organism>
<dbReference type="WormBase" id="SRAE_2000166000">
    <property type="protein sequence ID" value="SRP05405"/>
    <property type="gene ID" value="WBGene00261866"/>
</dbReference>
<dbReference type="WBParaSite" id="SRAE_2000166000.1">
    <property type="protein sequence ID" value="SRAE_2000166000.1"/>
    <property type="gene ID" value="WBGene00261866"/>
</dbReference>
<dbReference type="EMBL" id="LN609529">
    <property type="protein sequence ID" value="CEF66995.1"/>
    <property type="molecule type" value="Genomic_DNA"/>
</dbReference>
<proteinExistence type="predicted"/>
<evidence type="ECO:0000313" key="1">
    <source>
        <dbReference type="EMBL" id="CEF66995.1"/>
    </source>
</evidence>
<evidence type="ECO:0000313" key="2">
    <source>
        <dbReference type="Proteomes" id="UP000035682"/>
    </source>
</evidence>
<dbReference type="Proteomes" id="UP000035682">
    <property type="component" value="Unplaced"/>
</dbReference>
<reference evidence="3" key="2">
    <citation type="submission" date="2020-12" db="UniProtKB">
        <authorList>
            <consortium name="WormBaseParasite"/>
        </authorList>
    </citation>
    <scope>IDENTIFICATION</scope>
</reference>
<reference evidence="1 2" key="1">
    <citation type="submission" date="2014-09" db="EMBL/GenBank/DDBJ databases">
        <authorList>
            <person name="Martin A.A."/>
        </authorList>
    </citation>
    <scope>NUCLEOTIDE SEQUENCE</scope>
    <source>
        <strain evidence="2">ED321</strain>
        <strain evidence="1">ED321 Heterogonic</strain>
    </source>
</reference>